<sequence length="39" mass="4450">MKNDTVQAIAIIKKTIIKFIGLDLLKILVIINSFCIFAW</sequence>
<organism evidence="2 4">
    <name type="scientific">Jejuia pallidilutea</name>
    <dbReference type="NCBI Taxonomy" id="504487"/>
    <lineage>
        <taxon>Bacteria</taxon>
        <taxon>Pseudomonadati</taxon>
        <taxon>Bacteroidota</taxon>
        <taxon>Flavobacteriia</taxon>
        <taxon>Flavobacteriales</taxon>
        <taxon>Flavobacteriaceae</taxon>
        <taxon>Jejuia</taxon>
    </lineage>
</organism>
<reference evidence="3 4" key="1">
    <citation type="journal article" date="2014" name="Genome Announc.">
        <title>Draft Genome Sequence of Marine Flavobacterium Jejuia pallidilutea Strain 11shimoA1 and Pigmentation Mutants.</title>
        <authorList>
            <person name="Takatani N."/>
            <person name="Nakanishi M."/>
            <person name="Meirelles P."/>
            <person name="Mino S."/>
            <person name="Suda W."/>
            <person name="Oshima K."/>
            <person name="Hattori M."/>
            <person name="Ohkuma M."/>
            <person name="Hosokawa M."/>
            <person name="Miyashita K."/>
            <person name="Thompson F.L."/>
            <person name="Niwa A."/>
            <person name="Sawabe T."/>
            <person name="Sawabe T."/>
        </authorList>
    </citation>
    <scope>NUCLEOTIDE SEQUENCE [LARGE SCALE GENOMIC DNA]</scope>
    <source>
        <strain evidence="1 3">JCM 19301</strain>
        <strain evidence="2">JCM 19302</strain>
        <strain evidence="4">JCM19302</strain>
    </source>
</reference>
<protein>
    <submittedName>
        <fullName evidence="2">Uncharacterized protein</fullName>
    </submittedName>
</protein>
<name>A0A090VZG9_9FLAO</name>
<dbReference type="Proteomes" id="UP000029646">
    <property type="component" value="Unassembled WGS sequence"/>
</dbReference>
<dbReference type="AlphaFoldDB" id="A0A090VZG9"/>
<dbReference type="Proteomes" id="UP000029641">
    <property type="component" value="Unassembled WGS sequence"/>
</dbReference>
<evidence type="ECO:0000313" key="3">
    <source>
        <dbReference type="Proteomes" id="UP000029641"/>
    </source>
</evidence>
<dbReference type="EMBL" id="BBNS01000001">
    <property type="protein sequence ID" value="GAL69343.1"/>
    <property type="molecule type" value="Genomic_DNA"/>
</dbReference>
<comment type="caution">
    <text evidence="2">The sequence shown here is derived from an EMBL/GenBank/DDBJ whole genome shotgun (WGS) entry which is preliminary data.</text>
</comment>
<evidence type="ECO:0000313" key="4">
    <source>
        <dbReference type="Proteomes" id="UP000029646"/>
    </source>
</evidence>
<proteinExistence type="predicted"/>
<evidence type="ECO:0000313" key="2">
    <source>
        <dbReference type="EMBL" id="GAL69343.1"/>
    </source>
</evidence>
<accession>A0A090VZG9</accession>
<gene>
    <name evidence="1" type="ORF">JCM19301_3746</name>
    <name evidence="2" type="ORF">JCM19302_4072</name>
</gene>
<dbReference type="EMBL" id="BBNR01000001">
    <property type="protein sequence ID" value="GAL65286.1"/>
    <property type="molecule type" value="Genomic_DNA"/>
</dbReference>
<evidence type="ECO:0000313" key="1">
    <source>
        <dbReference type="EMBL" id="GAL65286.1"/>
    </source>
</evidence>